<name>A0A9N9IX68_9GLOM</name>
<dbReference type="AlphaFoldDB" id="A0A9N9IX68"/>
<protein>
    <submittedName>
        <fullName evidence="2">11915_t:CDS:1</fullName>
    </submittedName>
</protein>
<dbReference type="OrthoDB" id="273181at2759"/>
<reference evidence="2" key="1">
    <citation type="submission" date="2021-06" db="EMBL/GenBank/DDBJ databases">
        <authorList>
            <person name="Kallberg Y."/>
            <person name="Tangrot J."/>
            <person name="Rosling A."/>
        </authorList>
    </citation>
    <scope>NUCLEOTIDE SEQUENCE</scope>
    <source>
        <strain evidence="2">CL551</strain>
    </source>
</reference>
<feature type="compositionally biased region" description="Low complexity" evidence="1">
    <location>
        <begin position="211"/>
        <end position="224"/>
    </location>
</feature>
<comment type="caution">
    <text evidence="2">The sequence shown here is derived from an EMBL/GenBank/DDBJ whole genome shotgun (WGS) entry which is preliminary data.</text>
</comment>
<feature type="region of interest" description="Disordered" evidence="1">
    <location>
        <begin position="113"/>
        <end position="173"/>
    </location>
</feature>
<dbReference type="Proteomes" id="UP000789342">
    <property type="component" value="Unassembled WGS sequence"/>
</dbReference>
<keyword evidence="3" id="KW-1185">Reference proteome</keyword>
<evidence type="ECO:0000256" key="1">
    <source>
        <dbReference type="SAM" id="MobiDB-lite"/>
    </source>
</evidence>
<feature type="non-terminal residue" evidence="2">
    <location>
        <position position="306"/>
    </location>
</feature>
<sequence>MSSATSSTSLSSIHPQTTIENESHLGCEKSGGFFDSTLKMTGYRKRRLSKIPAPVIIPPPSPIVTAPSPVSPAISDSFLELPSPKTPQSPTKRFVLKPITALTAAFQRTSITGRNRSTSLLRLTKSSNNSPKSPKFGSPKASPQSPKPPKSPKLVHRKGSNGSIRKRSESPTSSAVNIANAVSLLSVTNTQLPTNNSKSSFFGKPSFSLSINTSSQTTTTKSASKLVKLRPPKSPSSCRKALPITPAELAEKLREVPSNNSKVDDEHPLHLDENSNYMFKPLHSNKVPKPVLIDVRNLALYQDEHI</sequence>
<feature type="compositionally biased region" description="Low complexity" evidence="1">
    <location>
        <begin position="1"/>
        <end position="12"/>
    </location>
</feature>
<dbReference type="EMBL" id="CAJVPV010036821">
    <property type="protein sequence ID" value="CAG8753868.1"/>
    <property type="molecule type" value="Genomic_DNA"/>
</dbReference>
<accession>A0A9N9IX68</accession>
<feature type="region of interest" description="Disordered" evidence="1">
    <location>
        <begin position="211"/>
        <end position="240"/>
    </location>
</feature>
<gene>
    <name evidence="2" type="ORF">AMORRO_LOCUS15479</name>
</gene>
<evidence type="ECO:0000313" key="2">
    <source>
        <dbReference type="EMBL" id="CAG8753868.1"/>
    </source>
</evidence>
<organism evidence="2 3">
    <name type="scientific">Acaulospora morrowiae</name>
    <dbReference type="NCBI Taxonomy" id="94023"/>
    <lineage>
        <taxon>Eukaryota</taxon>
        <taxon>Fungi</taxon>
        <taxon>Fungi incertae sedis</taxon>
        <taxon>Mucoromycota</taxon>
        <taxon>Glomeromycotina</taxon>
        <taxon>Glomeromycetes</taxon>
        <taxon>Diversisporales</taxon>
        <taxon>Acaulosporaceae</taxon>
        <taxon>Acaulospora</taxon>
    </lineage>
</organism>
<proteinExistence type="predicted"/>
<feature type="region of interest" description="Disordered" evidence="1">
    <location>
        <begin position="1"/>
        <end position="22"/>
    </location>
</feature>
<feature type="compositionally biased region" description="Low complexity" evidence="1">
    <location>
        <begin position="113"/>
        <end position="144"/>
    </location>
</feature>
<evidence type="ECO:0000313" key="3">
    <source>
        <dbReference type="Proteomes" id="UP000789342"/>
    </source>
</evidence>